<dbReference type="Proteomes" id="UP000614915">
    <property type="component" value="Unassembled WGS sequence"/>
</dbReference>
<reference evidence="3 4" key="1">
    <citation type="submission" date="2020-11" db="EMBL/GenBank/DDBJ databases">
        <title>Sequencing the genomes of 1000 actinobacteria strains.</title>
        <authorList>
            <person name="Klenk H.-P."/>
        </authorList>
    </citation>
    <scope>NUCLEOTIDE SEQUENCE [LARGE SCALE GENOMIC DNA]</scope>
    <source>
        <strain evidence="3 4">DSM 101692</strain>
    </source>
</reference>
<keyword evidence="2" id="KW-0732">Signal</keyword>
<feature type="compositionally biased region" description="Low complexity" evidence="1">
    <location>
        <begin position="34"/>
        <end position="52"/>
    </location>
</feature>
<organism evidence="3 4">
    <name type="scientific">Micromonospora ureilytica</name>
    <dbReference type="NCBI Taxonomy" id="709868"/>
    <lineage>
        <taxon>Bacteria</taxon>
        <taxon>Bacillati</taxon>
        <taxon>Actinomycetota</taxon>
        <taxon>Actinomycetes</taxon>
        <taxon>Micromonosporales</taxon>
        <taxon>Micromonosporaceae</taxon>
        <taxon>Micromonospora</taxon>
    </lineage>
</organism>
<evidence type="ECO:0000313" key="3">
    <source>
        <dbReference type="EMBL" id="MBG6067907.1"/>
    </source>
</evidence>
<gene>
    <name evidence="3" type="ORF">IW248_004194</name>
</gene>
<evidence type="ECO:0000313" key="4">
    <source>
        <dbReference type="Proteomes" id="UP000614915"/>
    </source>
</evidence>
<proteinExistence type="predicted"/>
<protein>
    <submittedName>
        <fullName evidence="3">Uncharacterized protein</fullName>
    </submittedName>
</protein>
<name>A0ABS0JLH8_9ACTN</name>
<feature type="chain" id="PRO_5047014127" evidence="2">
    <location>
        <begin position="22"/>
        <end position="144"/>
    </location>
</feature>
<accession>A0ABS0JLH8</accession>
<feature type="signal peptide" evidence="2">
    <location>
        <begin position="1"/>
        <end position="21"/>
    </location>
</feature>
<feature type="region of interest" description="Disordered" evidence="1">
    <location>
        <begin position="22"/>
        <end position="85"/>
    </location>
</feature>
<sequence length="144" mass="14194">MRTLRLAVPALALCVALSACGSQGGGGGTPTPTPTGAQPVTSQPTPDPSTSPETIAPTTPSGVKSPKPGGPSTPPGVGATTLSGTLQGGVEPNCVLLDGYLLLGGPRDVLRPGARVEVTGRVEPGMMSTCQQGTPFVVTAAHRS</sequence>
<dbReference type="RefSeq" id="WP_196928350.1">
    <property type="nucleotide sequence ID" value="NZ_CP108567.1"/>
</dbReference>
<dbReference type="EMBL" id="JADOTX010000001">
    <property type="protein sequence ID" value="MBG6067907.1"/>
    <property type="molecule type" value="Genomic_DNA"/>
</dbReference>
<keyword evidence="4" id="KW-1185">Reference proteome</keyword>
<evidence type="ECO:0000256" key="2">
    <source>
        <dbReference type="SAM" id="SignalP"/>
    </source>
</evidence>
<dbReference type="PROSITE" id="PS51257">
    <property type="entry name" value="PROKAR_LIPOPROTEIN"/>
    <property type="match status" value="1"/>
</dbReference>
<comment type="caution">
    <text evidence="3">The sequence shown here is derived from an EMBL/GenBank/DDBJ whole genome shotgun (WGS) entry which is preliminary data.</text>
</comment>
<evidence type="ECO:0000256" key="1">
    <source>
        <dbReference type="SAM" id="MobiDB-lite"/>
    </source>
</evidence>